<dbReference type="Pfam" id="PF00078">
    <property type="entry name" value="RVT_1"/>
    <property type="match status" value="1"/>
</dbReference>
<organism evidence="4">
    <name type="scientific">Schistocephalus solidus</name>
    <name type="common">Tapeworm</name>
    <dbReference type="NCBI Taxonomy" id="70667"/>
    <lineage>
        <taxon>Eukaryota</taxon>
        <taxon>Metazoa</taxon>
        <taxon>Spiralia</taxon>
        <taxon>Lophotrochozoa</taxon>
        <taxon>Platyhelminthes</taxon>
        <taxon>Cestoda</taxon>
        <taxon>Eucestoda</taxon>
        <taxon>Diphyllobothriidea</taxon>
        <taxon>Diphyllobothriidae</taxon>
        <taxon>Schistocephalus</taxon>
    </lineage>
</organism>
<dbReference type="PANTHER" id="PTHR47027">
    <property type="entry name" value="REVERSE TRANSCRIPTASE DOMAIN-CONTAINING PROTEIN"/>
    <property type="match status" value="1"/>
</dbReference>
<gene>
    <name evidence="2" type="ORF">SSLN_LOCUS2210</name>
</gene>
<sequence length="276" mass="31677">MRLWPTLTGNQLSPVAPCSWALPSEHTPGNRHDQWAKTGEGLWCCVCLHTCQCGFRRHLGTTDMIFAALQLQEKCQEMRTYLYTTFVQLSQAFEMVNPDGLWKVMQKFGCPERLTHMVRQLHDGMMTNGMKQGCVLTLTVFSLLFSAMLMDAYHDECPGIRIACRTDGHLLNSRPMQAPTRVFTNTVHDLLFVDNCALNIRSEEDMQRSMNLFALGSTLSRNTRINDEFAQRISKTSQAFGRLQASMWNRHDIHLNTKLKMYKAVFLTKLRYAVET</sequence>
<keyword evidence="3" id="KW-1185">Reference proteome</keyword>
<evidence type="ECO:0000313" key="3">
    <source>
        <dbReference type="Proteomes" id="UP000275846"/>
    </source>
</evidence>
<evidence type="ECO:0000313" key="2">
    <source>
        <dbReference type="EMBL" id="VDL88595.1"/>
    </source>
</evidence>
<accession>A0A183SDB2</accession>
<dbReference type="Proteomes" id="UP000275846">
    <property type="component" value="Unassembled WGS sequence"/>
</dbReference>
<evidence type="ECO:0000313" key="4">
    <source>
        <dbReference type="WBParaSite" id="SSLN_0000228001-mRNA-1"/>
    </source>
</evidence>
<dbReference type="AlphaFoldDB" id="A0A183SDB2"/>
<proteinExistence type="predicted"/>
<dbReference type="WBParaSite" id="SSLN_0000228001-mRNA-1">
    <property type="protein sequence ID" value="SSLN_0000228001-mRNA-1"/>
    <property type="gene ID" value="SSLN_0000228001"/>
</dbReference>
<protein>
    <submittedName>
        <fullName evidence="4">Reverse transcriptase domain-containing protein</fullName>
    </submittedName>
</protein>
<dbReference type="InterPro" id="IPR000477">
    <property type="entry name" value="RT_dom"/>
</dbReference>
<feature type="domain" description="Reverse transcriptase" evidence="1">
    <location>
        <begin position="48"/>
        <end position="212"/>
    </location>
</feature>
<dbReference type="PANTHER" id="PTHR47027:SF26">
    <property type="entry name" value="REVERSE TRANSCRIPTASE DOMAIN-CONTAINING PROTEIN"/>
    <property type="match status" value="1"/>
</dbReference>
<dbReference type="EMBL" id="UYSU01032195">
    <property type="protein sequence ID" value="VDL88595.1"/>
    <property type="molecule type" value="Genomic_DNA"/>
</dbReference>
<reference evidence="4" key="1">
    <citation type="submission" date="2016-06" db="UniProtKB">
        <authorList>
            <consortium name="WormBaseParasite"/>
        </authorList>
    </citation>
    <scope>IDENTIFICATION</scope>
</reference>
<evidence type="ECO:0000259" key="1">
    <source>
        <dbReference type="Pfam" id="PF00078"/>
    </source>
</evidence>
<dbReference type="OrthoDB" id="10014409at2759"/>
<reference evidence="2 3" key="2">
    <citation type="submission" date="2018-11" db="EMBL/GenBank/DDBJ databases">
        <authorList>
            <consortium name="Pathogen Informatics"/>
        </authorList>
    </citation>
    <scope>NUCLEOTIDE SEQUENCE [LARGE SCALE GENOMIC DNA]</scope>
    <source>
        <strain evidence="2 3">NST_G2</strain>
    </source>
</reference>
<name>A0A183SDB2_SCHSO</name>